<reference evidence="1" key="2">
    <citation type="journal article" date="2021" name="PeerJ">
        <title>Extensive microbial diversity within the chicken gut microbiome revealed by metagenomics and culture.</title>
        <authorList>
            <person name="Gilroy R."/>
            <person name="Ravi A."/>
            <person name="Getino M."/>
            <person name="Pursley I."/>
            <person name="Horton D.L."/>
            <person name="Alikhan N.F."/>
            <person name="Baker D."/>
            <person name="Gharbi K."/>
            <person name="Hall N."/>
            <person name="Watson M."/>
            <person name="Adriaenssens E.M."/>
            <person name="Foster-Nyarko E."/>
            <person name="Jarju S."/>
            <person name="Secka A."/>
            <person name="Antonio M."/>
            <person name="Oren A."/>
            <person name="Chaudhuri R.R."/>
            <person name="La Ragione R."/>
            <person name="Hildebrand F."/>
            <person name="Pallen M.J."/>
        </authorList>
    </citation>
    <scope>NUCLEOTIDE SEQUENCE</scope>
    <source>
        <strain evidence="1">D5-748</strain>
    </source>
</reference>
<proteinExistence type="predicted"/>
<name>A0A9D9EBG8_9BACT</name>
<dbReference type="EMBL" id="JADIMO010000044">
    <property type="protein sequence ID" value="MBO8444846.1"/>
    <property type="molecule type" value="Genomic_DNA"/>
</dbReference>
<protein>
    <submittedName>
        <fullName evidence="1">DUF3467 domain-containing protein</fullName>
    </submittedName>
</protein>
<dbReference type="Pfam" id="PF11950">
    <property type="entry name" value="DUF3467"/>
    <property type="match status" value="1"/>
</dbReference>
<evidence type="ECO:0000313" key="2">
    <source>
        <dbReference type="Proteomes" id="UP000823619"/>
    </source>
</evidence>
<accession>A0A9D9EBG8</accession>
<comment type="caution">
    <text evidence="1">The sequence shown here is derived from an EMBL/GenBank/DDBJ whole genome shotgun (WGS) entry which is preliminary data.</text>
</comment>
<sequence>MDNNEKKLSLELKPETAKGTYSNLAIITHSHSEFIIDFASMLPGLPKPEVTNRIIMSPEHAKRLYLALQDNISKYESQNGPISLGEPKATFPMGGFGNMGGTGAKS</sequence>
<organism evidence="1 2">
    <name type="scientific">Candidatus Cryptobacteroides merdavium</name>
    <dbReference type="NCBI Taxonomy" id="2840769"/>
    <lineage>
        <taxon>Bacteria</taxon>
        <taxon>Pseudomonadati</taxon>
        <taxon>Bacteroidota</taxon>
        <taxon>Bacteroidia</taxon>
        <taxon>Bacteroidales</taxon>
        <taxon>Candidatus Cryptobacteroides</taxon>
    </lineage>
</organism>
<reference evidence="1" key="1">
    <citation type="submission" date="2020-10" db="EMBL/GenBank/DDBJ databases">
        <authorList>
            <person name="Gilroy R."/>
        </authorList>
    </citation>
    <scope>NUCLEOTIDE SEQUENCE</scope>
    <source>
        <strain evidence="1">D5-748</strain>
    </source>
</reference>
<evidence type="ECO:0000313" key="1">
    <source>
        <dbReference type="EMBL" id="MBO8444846.1"/>
    </source>
</evidence>
<dbReference type="InterPro" id="IPR021857">
    <property type="entry name" value="DUF3467"/>
</dbReference>
<gene>
    <name evidence="1" type="ORF">IAC23_04010</name>
</gene>
<dbReference type="Proteomes" id="UP000823619">
    <property type="component" value="Unassembled WGS sequence"/>
</dbReference>
<dbReference type="AlphaFoldDB" id="A0A9D9EBG8"/>